<name>A0A645DCQ8_9ZZZZ</name>
<dbReference type="Pfam" id="PF03090">
    <property type="entry name" value="Replicase"/>
    <property type="match status" value="1"/>
</dbReference>
<dbReference type="EMBL" id="VSSQ01034895">
    <property type="protein sequence ID" value="MPM86975.1"/>
    <property type="molecule type" value="Genomic_DNA"/>
</dbReference>
<accession>A0A645DCQ8</accession>
<evidence type="ECO:0000313" key="1">
    <source>
        <dbReference type="EMBL" id="MPM86975.1"/>
    </source>
</evidence>
<dbReference type="Gene3D" id="1.10.340.50">
    <property type="match status" value="1"/>
</dbReference>
<sequence>MKYANIQPNTSGKVVWLAFDVDHADAATSWHRLNAPPPTLAVENPANGHAHLLYALQTPVPRTEAARARPLLYLASAQEGIRRKLGADPGYSGHLCKNPLHTRWQTRQWAQAYSLAELAEWVDLPRIADMKKRVRDPDYAGLGRNCELFERMRPVAYSLVRRFWMPGGLDHYKDALRVLADDLNAGFATPLPVAEVRGIASSCARWVWKHFDPATFREIQSKRGARKGAARREALMPEVLRLIGEGKSQREVAAAVGVNHATISRWLSE</sequence>
<organism evidence="1">
    <name type="scientific">bioreactor metagenome</name>
    <dbReference type="NCBI Taxonomy" id="1076179"/>
    <lineage>
        <taxon>unclassified sequences</taxon>
        <taxon>metagenomes</taxon>
        <taxon>ecological metagenomes</taxon>
    </lineage>
</organism>
<reference evidence="1" key="1">
    <citation type="submission" date="2019-08" db="EMBL/GenBank/DDBJ databases">
        <authorList>
            <person name="Kucharzyk K."/>
            <person name="Murdoch R.W."/>
            <person name="Higgins S."/>
            <person name="Loffler F."/>
        </authorList>
    </citation>
    <scope>NUCLEOTIDE SEQUENCE</scope>
</reference>
<dbReference type="AlphaFoldDB" id="A0A645DCQ8"/>
<protein>
    <submittedName>
        <fullName evidence="1">Uncharacterized protein</fullName>
    </submittedName>
</protein>
<proteinExistence type="predicted"/>
<comment type="caution">
    <text evidence="1">The sequence shown here is derived from an EMBL/GenBank/DDBJ whole genome shotgun (WGS) entry which is preliminary data.</text>
</comment>
<gene>
    <name evidence="1" type="ORF">SDC9_134068</name>
</gene>
<dbReference type="InterPro" id="IPR004322">
    <property type="entry name" value="Plasmid_replicase_bac"/>
</dbReference>